<sequence length="59" mass="6586">MSTMENILLGILVVLLLFWMRPGIKATMARSKQSPADWQSVVLPIGLVILFVLFLIAMV</sequence>
<dbReference type="EMBL" id="LUUI01000104">
    <property type="protein sequence ID" value="OAI15187.1"/>
    <property type="molecule type" value="Genomic_DNA"/>
</dbReference>
<keyword evidence="3" id="KW-1185">Reference proteome</keyword>
<evidence type="ECO:0000313" key="2">
    <source>
        <dbReference type="EMBL" id="OAI15187.1"/>
    </source>
</evidence>
<name>A0A177NB16_9GAMM</name>
<dbReference type="Proteomes" id="UP000078476">
    <property type="component" value="Unassembled WGS sequence"/>
</dbReference>
<keyword evidence="1" id="KW-1133">Transmembrane helix</keyword>
<feature type="transmembrane region" description="Helical" evidence="1">
    <location>
        <begin position="41"/>
        <end position="58"/>
    </location>
</feature>
<comment type="caution">
    <text evidence="2">The sequence shown here is derived from an EMBL/GenBank/DDBJ whole genome shotgun (WGS) entry which is preliminary data.</text>
</comment>
<accession>A0A177NB16</accession>
<evidence type="ECO:0000313" key="3">
    <source>
        <dbReference type="Proteomes" id="UP000078476"/>
    </source>
</evidence>
<organism evidence="2 3">
    <name type="scientific">Methylomonas lenta</name>
    <dbReference type="NCBI Taxonomy" id="980561"/>
    <lineage>
        <taxon>Bacteria</taxon>
        <taxon>Pseudomonadati</taxon>
        <taxon>Pseudomonadota</taxon>
        <taxon>Gammaproteobacteria</taxon>
        <taxon>Methylococcales</taxon>
        <taxon>Methylococcaceae</taxon>
        <taxon>Methylomonas</taxon>
    </lineage>
</organism>
<proteinExistence type="predicted"/>
<reference evidence="2 3" key="1">
    <citation type="submission" date="2016-03" db="EMBL/GenBank/DDBJ databases">
        <authorList>
            <person name="Ploux O."/>
        </authorList>
    </citation>
    <scope>NUCLEOTIDE SEQUENCE [LARGE SCALE GENOMIC DNA]</scope>
    <source>
        <strain evidence="2 3">R-45370</strain>
    </source>
</reference>
<dbReference type="RefSeq" id="WP_083960605.1">
    <property type="nucleotide sequence ID" value="NZ_LUUI01000104.1"/>
</dbReference>
<keyword evidence="1" id="KW-0812">Transmembrane</keyword>
<keyword evidence="1" id="KW-0472">Membrane</keyword>
<dbReference type="AlphaFoldDB" id="A0A177NB16"/>
<evidence type="ECO:0000256" key="1">
    <source>
        <dbReference type="SAM" id="Phobius"/>
    </source>
</evidence>
<protein>
    <submittedName>
        <fullName evidence="2">Uncharacterized protein</fullName>
    </submittedName>
</protein>
<gene>
    <name evidence="2" type="ORF">A1359_09745</name>
</gene>